<dbReference type="PROSITE" id="PS51450">
    <property type="entry name" value="LRR"/>
    <property type="match status" value="6"/>
</dbReference>
<dbReference type="Pfam" id="PF13855">
    <property type="entry name" value="LRR_8"/>
    <property type="match status" value="5"/>
</dbReference>
<dbReference type="SMART" id="SM00369">
    <property type="entry name" value="LRR_TYP"/>
    <property type="match status" value="15"/>
</dbReference>
<dbReference type="GO" id="GO:0005886">
    <property type="term" value="C:plasma membrane"/>
    <property type="evidence" value="ECO:0007669"/>
    <property type="project" value="TreeGrafter"/>
</dbReference>
<dbReference type="FunFam" id="3.80.10.10:FF:000770">
    <property type="entry name" value="Uncharacterized protein"/>
    <property type="match status" value="1"/>
</dbReference>
<dbReference type="SUPFAM" id="SSF52058">
    <property type="entry name" value="L domain-like"/>
    <property type="match status" value="3"/>
</dbReference>
<keyword evidence="3" id="KW-0399">Innate immunity</keyword>
<evidence type="ECO:0000256" key="2">
    <source>
        <dbReference type="ARBA" id="ARBA00009634"/>
    </source>
</evidence>
<evidence type="ECO:0000256" key="8">
    <source>
        <dbReference type="ARBA" id="ARBA00022859"/>
    </source>
</evidence>
<keyword evidence="12" id="KW-0325">Glycoprotein</keyword>
<dbReference type="FunFam" id="3.80.10.10:FF:001164">
    <property type="entry name" value="GH01279p"/>
    <property type="match status" value="1"/>
</dbReference>
<dbReference type="Gene3D" id="3.80.10.10">
    <property type="entry name" value="Ribonuclease Inhibitor"/>
    <property type="match status" value="5"/>
</dbReference>
<keyword evidence="9 14" id="KW-1133">Transmembrane helix</keyword>
<evidence type="ECO:0000256" key="10">
    <source>
        <dbReference type="ARBA" id="ARBA00023136"/>
    </source>
</evidence>
<comment type="subcellular location">
    <subcellularLocation>
        <location evidence="1">Membrane</location>
        <topology evidence="1">Single-pass type I membrane protein</topology>
    </subcellularLocation>
</comment>
<dbReference type="Gene3D" id="3.40.50.10140">
    <property type="entry name" value="Toll/interleukin-1 receptor homology (TIR) domain"/>
    <property type="match status" value="1"/>
</dbReference>
<dbReference type="PANTHER" id="PTHR24365">
    <property type="entry name" value="TOLL-LIKE RECEPTOR"/>
    <property type="match status" value="1"/>
</dbReference>
<comment type="similarity">
    <text evidence="2">Belongs to the Toll-like receptor family.</text>
</comment>
<dbReference type="PRINTS" id="PR01537">
    <property type="entry name" value="INTRLKN1R1F"/>
</dbReference>
<evidence type="ECO:0000313" key="17">
    <source>
        <dbReference type="Ensembl" id="ENSAMXP00000026713.2"/>
    </source>
</evidence>
<dbReference type="InterPro" id="IPR032675">
    <property type="entry name" value="LRR_dom_sf"/>
</dbReference>
<dbReference type="GO" id="GO:0045087">
    <property type="term" value="P:innate immune response"/>
    <property type="evidence" value="ECO:0007669"/>
    <property type="project" value="UniProtKB-KW"/>
</dbReference>
<accession>W5LU97</accession>
<evidence type="ECO:0000256" key="5">
    <source>
        <dbReference type="ARBA" id="ARBA00022692"/>
    </source>
</evidence>
<dbReference type="SMART" id="SM00082">
    <property type="entry name" value="LRRCT"/>
    <property type="match status" value="1"/>
</dbReference>
<dbReference type="HOGENOM" id="CLU_006000_4_0_1"/>
<dbReference type="PANTHER" id="PTHR24365:SF522">
    <property type="entry name" value="LOW QUALITY PROTEIN: TOLL-LIKE RECEPTOR 13-RELATED"/>
    <property type="match status" value="1"/>
</dbReference>
<reference evidence="18" key="1">
    <citation type="submission" date="2013-03" db="EMBL/GenBank/DDBJ databases">
        <authorList>
            <person name="Jeffery W."/>
            <person name="Warren W."/>
            <person name="Wilson R.K."/>
        </authorList>
    </citation>
    <scope>NUCLEOTIDE SEQUENCE</scope>
    <source>
        <strain evidence="18">female</strain>
    </source>
</reference>
<sequence>MNMSTILHRGHHTPLVIFCTCLLLVLSCVVQIPPSNGFFVNNCNMRGSLKEPVNLTASCNNRELNTVPQNLPDQTRVLDFSNNKLLNIKKTDFTHLTVLRQLNVSHNLIQDIEDGAFVSLTSLMELNLAYNKLTTISSGCFQNLFNLTLLRLDENNITYITASAFVPLISLVMLNLSGNNLIHIYQAQPAFQLLHIQELYMGRNGFSYFQSSEVSNTSLNLKVLDLSQNLLEVFKMTADIFPQLESLDLAFSKGSIIWDVQDTNYFRNVRTLNLSGTHEKMEPVLQTFNSSLTSLRLYQFREQKVKPLITKACLIKSLRTLHLQLNSMEYISEKELKNCTDLEVLDLSENSLTNITNMAFGSMTKLSRLSLSRNILDSVPTAIGSVSSLKTLDLSFNSIEVLTCSDFNNLIQLQTLNIYRNPLSSIENCTFQNLINLKTLIISFSRLISVKHCFRMCLQKLEFLDLTQNKLNSIHKGDFGDLQSLTHLLLNDNQISNIEDGAFDGLNKLKVLYLQSNKIPTDSLKASVFSGLANLKCLMLNSNFFSYSYQHNLIDPPFADLESLETLAIHNQGHKGMTNIPSNFLQGLTSLQEFTAGNLNLNSLDSKTFSHTPRLQSLDLRRNELTTVSPEVFEPLQQLSRLSMSSADLQSLDFLMQANLTEIQYLQVSRNALAVINQTLISSFPKLVFIDLQENTFSCDCSNSWFVDWAQKNNDTQILNADKLTCNYPSNLRGSKLMALDFESCTVDQGFYYFISTTIFILLIMLSSILHHFLKWQVVYAYYRLLAFLYDSKQQRQNGKSSGFQYDAFISYNTQDELWVMSELIPQVEGEQGWRLCLHHRDFQPGKPIMENIVDGIYRSRKTICVISRHYLESEWCSREIQVASFRLFDEKKDVLILVFLENIPAHQLSPYYRMRKLIKKRTYLSWPKPGEDTRVFWEKLRVALETKGTYEEESLLLSGIRRT</sequence>
<reference evidence="18" key="2">
    <citation type="journal article" date="2014" name="Nat. Commun.">
        <title>The cavefish genome reveals candidate genes for eye loss.</title>
        <authorList>
            <person name="McGaugh S.E."/>
            <person name="Gross J.B."/>
            <person name="Aken B."/>
            <person name="Blin M."/>
            <person name="Borowsky R."/>
            <person name="Chalopin D."/>
            <person name="Hinaux H."/>
            <person name="Jeffery W.R."/>
            <person name="Keene A."/>
            <person name="Ma L."/>
            <person name="Minx P."/>
            <person name="Murphy D."/>
            <person name="O'Quin K.E."/>
            <person name="Retaux S."/>
            <person name="Rohner N."/>
            <person name="Searle S.M."/>
            <person name="Stahl B.A."/>
            <person name="Tabin C."/>
            <person name="Volff J.N."/>
            <person name="Yoshizawa M."/>
            <person name="Warren W.C."/>
        </authorList>
    </citation>
    <scope>NUCLEOTIDE SEQUENCE [LARGE SCALE GENOMIC DNA]</scope>
    <source>
        <strain evidence="18">female</strain>
    </source>
</reference>
<dbReference type="AlphaFoldDB" id="W5LU97"/>
<feature type="domain" description="TIR" evidence="16">
    <location>
        <begin position="804"/>
        <end position="945"/>
    </location>
</feature>
<dbReference type="GO" id="GO:0038023">
    <property type="term" value="F:signaling receptor activity"/>
    <property type="evidence" value="ECO:0007669"/>
    <property type="project" value="TreeGrafter"/>
</dbReference>
<dbReference type="InterPro" id="IPR035897">
    <property type="entry name" value="Toll_tir_struct_dom_sf"/>
</dbReference>
<dbReference type="InParanoid" id="W5LU97"/>
<dbReference type="InterPro" id="IPR001611">
    <property type="entry name" value="Leu-rich_rpt"/>
</dbReference>
<dbReference type="Bgee" id="ENSAMXG00000026008">
    <property type="expression patterns" value="Expressed in bone element and 2 other cell types or tissues"/>
</dbReference>
<keyword evidence="7" id="KW-0677">Repeat</keyword>
<feature type="transmembrane region" description="Helical" evidence="14">
    <location>
        <begin position="751"/>
        <end position="774"/>
    </location>
</feature>
<dbReference type="GeneTree" id="ENSGT00940000163999"/>
<dbReference type="Pfam" id="PF01582">
    <property type="entry name" value="TIR"/>
    <property type="match status" value="1"/>
</dbReference>
<dbReference type="SUPFAM" id="SSF52200">
    <property type="entry name" value="Toll/Interleukin receptor TIR domain"/>
    <property type="match status" value="1"/>
</dbReference>
<evidence type="ECO:0000256" key="12">
    <source>
        <dbReference type="ARBA" id="ARBA00023180"/>
    </source>
</evidence>
<dbReference type="STRING" id="7994.ENSAMXP00000026713"/>
<evidence type="ECO:0000256" key="4">
    <source>
        <dbReference type="ARBA" id="ARBA00022614"/>
    </source>
</evidence>
<protein>
    <submittedName>
        <fullName evidence="17">Toll-like receptor 13</fullName>
    </submittedName>
</protein>
<keyword evidence="4" id="KW-0433">Leucine-rich repeat</keyword>
<evidence type="ECO:0000256" key="6">
    <source>
        <dbReference type="ARBA" id="ARBA00022729"/>
    </source>
</evidence>
<dbReference type="InterPro" id="IPR003591">
    <property type="entry name" value="Leu-rich_rpt_typical-subtyp"/>
</dbReference>
<evidence type="ECO:0000256" key="14">
    <source>
        <dbReference type="SAM" id="Phobius"/>
    </source>
</evidence>
<dbReference type="SMART" id="SM00365">
    <property type="entry name" value="LRR_SD22"/>
    <property type="match status" value="8"/>
</dbReference>
<dbReference type="Ensembl" id="ENSAMXT00000026734.2">
    <property type="protein sequence ID" value="ENSAMXP00000026713.2"/>
    <property type="gene ID" value="ENSAMXG00000026008.2"/>
</dbReference>
<dbReference type="Proteomes" id="UP000018467">
    <property type="component" value="Unassembled WGS sequence"/>
</dbReference>
<dbReference type="eggNOG" id="KOG4641">
    <property type="taxonomic scope" value="Eukaryota"/>
</dbReference>
<keyword evidence="18" id="KW-1185">Reference proteome</keyword>
<keyword evidence="6 15" id="KW-0732">Signal</keyword>
<feature type="signal peptide" evidence="15">
    <location>
        <begin position="1"/>
        <end position="37"/>
    </location>
</feature>
<keyword evidence="11" id="KW-0675">Receptor</keyword>
<dbReference type="GO" id="GO:0006954">
    <property type="term" value="P:inflammatory response"/>
    <property type="evidence" value="ECO:0007669"/>
    <property type="project" value="UniProtKB-KW"/>
</dbReference>
<name>W5LU97_ASTMX</name>
<evidence type="ECO:0000256" key="11">
    <source>
        <dbReference type="ARBA" id="ARBA00023170"/>
    </source>
</evidence>
<evidence type="ECO:0000256" key="15">
    <source>
        <dbReference type="SAM" id="SignalP"/>
    </source>
</evidence>
<dbReference type="SMART" id="SM00255">
    <property type="entry name" value="TIR"/>
    <property type="match status" value="1"/>
</dbReference>
<dbReference type="InterPro" id="IPR000483">
    <property type="entry name" value="Cys-rich_flank_reg_C"/>
</dbReference>
<keyword evidence="5 14" id="KW-0812">Transmembrane</keyword>
<proteinExistence type="inferred from homology"/>
<feature type="chain" id="PRO_5030179488" evidence="15">
    <location>
        <begin position="38"/>
        <end position="964"/>
    </location>
</feature>
<evidence type="ECO:0000256" key="13">
    <source>
        <dbReference type="ARBA" id="ARBA00023198"/>
    </source>
</evidence>
<reference evidence="17" key="3">
    <citation type="submission" date="2025-08" db="UniProtKB">
        <authorList>
            <consortium name="Ensembl"/>
        </authorList>
    </citation>
    <scope>IDENTIFICATION</scope>
</reference>
<dbReference type="GO" id="GO:0002224">
    <property type="term" value="P:toll-like receptor signaling pathway"/>
    <property type="evidence" value="ECO:0007669"/>
    <property type="project" value="TreeGrafter"/>
</dbReference>
<dbReference type="PRINTS" id="PR00019">
    <property type="entry name" value="LEURICHRPT"/>
</dbReference>
<dbReference type="FunFam" id="3.40.50.10140:FF:000001">
    <property type="entry name" value="Toll-like receptor 2"/>
    <property type="match status" value="1"/>
</dbReference>
<dbReference type="PROSITE" id="PS50104">
    <property type="entry name" value="TIR"/>
    <property type="match status" value="1"/>
</dbReference>
<dbReference type="InterPro" id="IPR000157">
    <property type="entry name" value="TIR_dom"/>
</dbReference>
<organism evidence="17 18">
    <name type="scientific">Astyanax mexicanus</name>
    <name type="common">Blind cave fish</name>
    <name type="synonym">Astyanax fasciatus mexicanus</name>
    <dbReference type="NCBI Taxonomy" id="7994"/>
    <lineage>
        <taxon>Eukaryota</taxon>
        <taxon>Metazoa</taxon>
        <taxon>Chordata</taxon>
        <taxon>Craniata</taxon>
        <taxon>Vertebrata</taxon>
        <taxon>Euteleostomi</taxon>
        <taxon>Actinopterygii</taxon>
        <taxon>Neopterygii</taxon>
        <taxon>Teleostei</taxon>
        <taxon>Ostariophysi</taxon>
        <taxon>Characiformes</taxon>
        <taxon>Characoidei</taxon>
        <taxon>Acestrorhamphidae</taxon>
        <taxon>Acestrorhamphinae</taxon>
        <taxon>Astyanax</taxon>
    </lineage>
</organism>
<evidence type="ECO:0000256" key="3">
    <source>
        <dbReference type="ARBA" id="ARBA00022588"/>
    </source>
</evidence>
<reference evidence="17" key="4">
    <citation type="submission" date="2025-09" db="UniProtKB">
        <authorList>
            <consortium name="Ensembl"/>
        </authorList>
    </citation>
    <scope>IDENTIFICATION</scope>
</reference>
<keyword evidence="13" id="KW-0395">Inflammatory response</keyword>
<evidence type="ECO:0000259" key="16">
    <source>
        <dbReference type="PROSITE" id="PS50104"/>
    </source>
</evidence>
<evidence type="ECO:0000256" key="1">
    <source>
        <dbReference type="ARBA" id="ARBA00004479"/>
    </source>
</evidence>
<evidence type="ECO:0000256" key="9">
    <source>
        <dbReference type="ARBA" id="ARBA00022989"/>
    </source>
</evidence>
<evidence type="ECO:0000313" key="18">
    <source>
        <dbReference type="Proteomes" id="UP000018467"/>
    </source>
</evidence>
<keyword evidence="10 14" id="KW-0472">Membrane</keyword>
<keyword evidence="8" id="KW-0391">Immunity</keyword>
<evidence type="ECO:0000256" key="7">
    <source>
        <dbReference type="ARBA" id="ARBA00022737"/>
    </source>
</evidence>